<dbReference type="Proteomes" id="UP000013117">
    <property type="component" value="Unassembled WGS sequence"/>
</dbReference>
<organism evidence="7 8">
    <name type="scientific">Acinetobacter gerneri DSM 14967 = CIP 107464 = MTCC 9824</name>
    <dbReference type="NCBI Taxonomy" id="1120926"/>
    <lineage>
        <taxon>Bacteria</taxon>
        <taxon>Pseudomonadati</taxon>
        <taxon>Pseudomonadota</taxon>
        <taxon>Gammaproteobacteria</taxon>
        <taxon>Moraxellales</taxon>
        <taxon>Moraxellaceae</taxon>
        <taxon>Acinetobacter</taxon>
    </lineage>
</organism>
<dbReference type="PANTHER" id="PTHR23508:SF10">
    <property type="entry name" value="CARBOXYLIC ACID TRANSPORTER PROTEIN HOMOLOG"/>
    <property type="match status" value="1"/>
</dbReference>
<keyword evidence="3 5" id="KW-1133">Transmembrane helix</keyword>
<comment type="caution">
    <text evidence="7">The sequence shown here is derived from an EMBL/GenBank/DDBJ whole genome shotgun (WGS) entry which is preliminary data.</text>
</comment>
<name>N8YED2_9GAMM</name>
<evidence type="ECO:0000259" key="6">
    <source>
        <dbReference type="PROSITE" id="PS50850"/>
    </source>
</evidence>
<dbReference type="PROSITE" id="PS50850">
    <property type="entry name" value="MFS"/>
    <property type="match status" value="1"/>
</dbReference>
<evidence type="ECO:0000313" key="7">
    <source>
        <dbReference type="EMBL" id="ENV34981.1"/>
    </source>
</evidence>
<comment type="subcellular location">
    <subcellularLocation>
        <location evidence="1">Membrane</location>
        <topology evidence="1">Multi-pass membrane protein</topology>
    </subcellularLocation>
</comment>
<proteinExistence type="predicted"/>
<dbReference type="GO" id="GO:0005886">
    <property type="term" value="C:plasma membrane"/>
    <property type="evidence" value="ECO:0007669"/>
    <property type="project" value="TreeGrafter"/>
</dbReference>
<dbReference type="Gene3D" id="1.20.1250.20">
    <property type="entry name" value="MFS general substrate transporter like domains"/>
    <property type="match status" value="1"/>
</dbReference>
<evidence type="ECO:0000256" key="1">
    <source>
        <dbReference type="ARBA" id="ARBA00004141"/>
    </source>
</evidence>
<reference evidence="7 8" key="1">
    <citation type="submission" date="2013-02" db="EMBL/GenBank/DDBJ databases">
        <title>The Genome Sequence of Acinetobacter gerneri CIP 107464.</title>
        <authorList>
            <consortium name="The Broad Institute Genome Sequencing Platform"/>
            <consortium name="The Broad Institute Genome Sequencing Center for Infectious Disease"/>
            <person name="Cerqueira G."/>
            <person name="Feldgarden M."/>
            <person name="Courvalin P."/>
            <person name="Perichon B."/>
            <person name="Grillot-Courvalin C."/>
            <person name="Clermont D."/>
            <person name="Rocha E."/>
            <person name="Yoon E.-J."/>
            <person name="Nemec A."/>
            <person name="Walker B."/>
            <person name="Young S.K."/>
            <person name="Zeng Q."/>
            <person name="Gargeya S."/>
            <person name="Fitzgerald M."/>
            <person name="Haas B."/>
            <person name="Abouelleil A."/>
            <person name="Alvarado L."/>
            <person name="Arachchi H.M."/>
            <person name="Berlin A.M."/>
            <person name="Chapman S.B."/>
            <person name="Dewar J."/>
            <person name="Goldberg J."/>
            <person name="Griggs A."/>
            <person name="Gujja S."/>
            <person name="Hansen M."/>
            <person name="Howarth C."/>
            <person name="Imamovic A."/>
            <person name="Larimer J."/>
            <person name="McCowan C."/>
            <person name="Murphy C."/>
            <person name="Neiman D."/>
            <person name="Pearson M."/>
            <person name="Priest M."/>
            <person name="Roberts A."/>
            <person name="Saif S."/>
            <person name="Shea T."/>
            <person name="Sisk P."/>
            <person name="Sykes S."/>
            <person name="Wortman J."/>
            <person name="Nusbaum C."/>
            <person name="Birren B."/>
        </authorList>
    </citation>
    <scope>NUCLEOTIDE SEQUENCE [LARGE SCALE GENOMIC DNA]</scope>
    <source>
        <strain evidence="7 8">CIP 107464</strain>
    </source>
</reference>
<evidence type="ECO:0000256" key="4">
    <source>
        <dbReference type="ARBA" id="ARBA00023136"/>
    </source>
</evidence>
<sequence length="172" mass="17924">MFMQQSRLMFLLALNIGAVIGTAGGGMLADKFGLKSVIISMLVVGALALVGLGFNSPQIVLYFLVSLAGAASVGCSILLYSYVAQYYPLAVRSTAIGTASGVGRIGAIVGPIMIGFLLGMELPHKLNFLAVAVPAIIGAIAIALIRKPKEEIEAEKQLSKDKKNLDLEGSLS</sequence>
<dbReference type="PANTHER" id="PTHR23508">
    <property type="entry name" value="CARBOXYLIC ACID TRANSPORTER PROTEIN HOMOLOG"/>
    <property type="match status" value="1"/>
</dbReference>
<feature type="domain" description="Major facilitator superfamily (MFS) profile" evidence="6">
    <location>
        <begin position="1"/>
        <end position="150"/>
    </location>
</feature>
<feature type="transmembrane region" description="Helical" evidence="5">
    <location>
        <begin position="6"/>
        <end position="29"/>
    </location>
</feature>
<dbReference type="AlphaFoldDB" id="N8YED2"/>
<feature type="transmembrane region" description="Helical" evidence="5">
    <location>
        <begin position="60"/>
        <end position="83"/>
    </location>
</feature>
<feature type="transmembrane region" description="Helical" evidence="5">
    <location>
        <begin position="126"/>
        <end position="145"/>
    </location>
</feature>
<keyword evidence="8" id="KW-1185">Reference proteome</keyword>
<feature type="transmembrane region" description="Helical" evidence="5">
    <location>
        <begin position="95"/>
        <end position="120"/>
    </location>
</feature>
<accession>N8YED2</accession>
<gene>
    <name evidence="7" type="ORF">F960_00952</name>
</gene>
<dbReference type="SUPFAM" id="SSF103473">
    <property type="entry name" value="MFS general substrate transporter"/>
    <property type="match status" value="1"/>
</dbReference>
<dbReference type="GO" id="GO:0046943">
    <property type="term" value="F:carboxylic acid transmembrane transporter activity"/>
    <property type="evidence" value="ECO:0007669"/>
    <property type="project" value="TreeGrafter"/>
</dbReference>
<dbReference type="InterPro" id="IPR036259">
    <property type="entry name" value="MFS_trans_sf"/>
</dbReference>
<dbReference type="STRING" id="202952.GCA_000747725_00031"/>
<dbReference type="Pfam" id="PF07690">
    <property type="entry name" value="MFS_1"/>
    <property type="match status" value="1"/>
</dbReference>
<dbReference type="PATRIC" id="fig|1120926.3.peg.913"/>
<dbReference type="OrthoDB" id="5368493at2"/>
<evidence type="ECO:0000256" key="5">
    <source>
        <dbReference type="SAM" id="Phobius"/>
    </source>
</evidence>
<dbReference type="InterPro" id="IPR020846">
    <property type="entry name" value="MFS_dom"/>
</dbReference>
<protein>
    <recommendedName>
        <fullName evidence="6">Major facilitator superfamily (MFS) profile domain-containing protein</fullName>
    </recommendedName>
</protein>
<dbReference type="InterPro" id="IPR011701">
    <property type="entry name" value="MFS"/>
</dbReference>
<keyword evidence="4 5" id="KW-0472">Membrane</keyword>
<dbReference type="eggNOG" id="COG2814">
    <property type="taxonomic scope" value="Bacteria"/>
</dbReference>
<evidence type="ECO:0000313" key="8">
    <source>
        <dbReference type="Proteomes" id="UP000013117"/>
    </source>
</evidence>
<evidence type="ECO:0000256" key="3">
    <source>
        <dbReference type="ARBA" id="ARBA00022989"/>
    </source>
</evidence>
<dbReference type="HOGENOM" id="CLU_001265_46_11_6"/>
<dbReference type="EMBL" id="APPN01000051">
    <property type="protein sequence ID" value="ENV34981.1"/>
    <property type="molecule type" value="Genomic_DNA"/>
</dbReference>
<keyword evidence="2 5" id="KW-0812">Transmembrane</keyword>
<evidence type="ECO:0000256" key="2">
    <source>
        <dbReference type="ARBA" id="ARBA00022692"/>
    </source>
</evidence>
<feature type="transmembrane region" description="Helical" evidence="5">
    <location>
        <begin position="36"/>
        <end position="54"/>
    </location>
</feature>